<evidence type="ECO:0008006" key="5">
    <source>
        <dbReference type="Google" id="ProtNLM"/>
    </source>
</evidence>
<dbReference type="EMBL" id="RWGY01000688">
    <property type="protein sequence ID" value="TVT99679.1"/>
    <property type="molecule type" value="Genomic_DNA"/>
</dbReference>
<keyword evidence="2" id="KW-1133">Transmembrane helix</keyword>
<dbReference type="AlphaFoldDB" id="A0A5J9SL07"/>
<evidence type="ECO:0000313" key="4">
    <source>
        <dbReference type="Proteomes" id="UP000324897"/>
    </source>
</evidence>
<accession>A0A5J9SL07</accession>
<keyword evidence="4" id="KW-1185">Reference proteome</keyword>
<feature type="non-terminal residue" evidence="3">
    <location>
        <position position="1"/>
    </location>
</feature>
<dbReference type="InterPro" id="IPR008480">
    <property type="entry name" value="DUF761_pln"/>
</dbReference>
<dbReference type="Proteomes" id="UP000324897">
    <property type="component" value="Unassembled WGS sequence"/>
</dbReference>
<evidence type="ECO:0000256" key="1">
    <source>
        <dbReference type="SAM" id="MobiDB-lite"/>
    </source>
</evidence>
<gene>
    <name evidence="3" type="ORF">EJB05_54940</name>
</gene>
<dbReference type="PANTHER" id="PTHR33098">
    <property type="entry name" value="COTTON FIBER (DUF761)"/>
    <property type="match status" value="1"/>
</dbReference>
<evidence type="ECO:0000313" key="3">
    <source>
        <dbReference type="EMBL" id="TVT99679.1"/>
    </source>
</evidence>
<evidence type="ECO:0000256" key="2">
    <source>
        <dbReference type="SAM" id="Phobius"/>
    </source>
</evidence>
<keyword evidence="2" id="KW-0472">Membrane</keyword>
<sequence>MESWWALPAWLSSGTAMFVFFNVLVGAVAVMSRGQQGGHGRRLCRCASSMVIGRLRSFSSVLSFSGHTEAEWYYHAAPEAEELPAVDDVSAPEPAAGEPPCAHVGATAADVAPAPVAEAQKDDAVAEEMRTSLDVPKVCSKQRHAPEPSPPAAAEPAAAAEEPAEEETESVKQRRARGCRREAEEVVEEKAELNARAELFIQQFREDLKLQRLNSIINYTRALRQRAGAALSLD</sequence>
<feature type="transmembrane region" description="Helical" evidence="2">
    <location>
        <begin position="6"/>
        <end position="32"/>
    </location>
</feature>
<proteinExistence type="predicted"/>
<protein>
    <recommendedName>
        <fullName evidence="5">DUF4408 domain-containing protein</fullName>
    </recommendedName>
</protein>
<dbReference type="OrthoDB" id="823920at2759"/>
<feature type="region of interest" description="Disordered" evidence="1">
    <location>
        <begin position="135"/>
        <end position="180"/>
    </location>
</feature>
<comment type="caution">
    <text evidence="3">The sequence shown here is derived from an EMBL/GenBank/DDBJ whole genome shotgun (WGS) entry which is preliminary data.</text>
</comment>
<dbReference type="Pfam" id="PF05553">
    <property type="entry name" value="DUF761"/>
    <property type="match status" value="1"/>
</dbReference>
<reference evidence="3 4" key="1">
    <citation type="journal article" date="2019" name="Sci. Rep.">
        <title>A high-quality genome of Eragrostis curvula grass provides insights into Poaceae evolution and supports new strategies to enhance forage quality.</title>
        <authorList>
            <person name="Carballo J."/>
            <person name="Santos B.A.C.M."/>
            <person name="Zappacosta D."/>
            <person name="Garbus I."/>
            <person name="Selva J.P."/>
            <person name="Gallo C.A."/>
            <person name="Diaz A."/>
            <person name="Albertini E."/>
            <person name="Caccamo M."/>
            <person name="Echenique V."/>
        </authorList>
    </citation>
    <scope>NUCLEOTIDE SEQUENCE [LARGE SCALE GENOMIC DNA]</scope>
    <source>
        <strain evidence="4">cv. Victoria</strain>
        <tissue evidence="3">Leaf</tissue>
    </source>
</reference>
<name>A0A5J9SL07_9POAL</name>
<dbReference type="PANTHER" id="PTHR33098:SF100">
    <property type="entry name" value="DUF4408 DOMAIN-CONTAINING PROTEIN"/>
    <property type="match status" value="1"/>
</dbReference>
<dbReference type="Gramene" id="TVT99679">
    <property type="protein sequence ID" value="TVT99679"/>
    <property type="gene ID" value="EJB05_54940"/>
</dbReference>
<keyword evidence="2" id="KW-0812">Transmembrane</keyword>
<organism evidence="3 4">
    <name type="scientific">Eragrostis curvula</name>
    <name type="common">weeping love grass</name>
    <dbReference type="NCBI Taxonomy" id="38414"/>
    <lineage>
        <taxon>Eukaryota</taxon>
        <taxon>Viridiplantae</taxon>
        <taxon>Streptophyta</taxon>
        <taxon>Embryophyta</taxon>
        <taxon>Tracheophyta</taxon>
        <taxon>Spermatophyta</taxon>
        <taxon>Magnoliopsida</taxon>
        <taxon>Liliopsida</taxon>
        <taxon>Poales</taxon>
        <taxon>Poaceae</taxon>
        <taxon>PACMAD clade</taxon>
        <taxon>Chloridoideae</taxon>
        <taxon>Eragrostideae</taxon>
        <taxon>Eragrostidinae</taxon>
        <taxon>Eragrostis</taxon>
    </lineage>
</organism>